<dbReference type="NCBIfam" id="TIGR00697">
    <property type="entry name" value="queuosine precursor transporter"/>
    <property type="match status" value="1"/>
</dbReference>
<dbReference type="PANTHER" id="PTHR34300:SF2">
    <property type="entry name" value="QUEUOSINE PRECURSOR TRANSPORTER-RELATED"/>
    <property type="match status" value="1"/>
</dbReference>
<keyword evidence="4" id="KW-1185">Reference proteome</keyword>
<keyword evidence="2" id="KW-1133">Transmembrane helix</keyword>
<feature type="transmembrane region" description="Helical" evidence="2">
    <location>
        <begin position="265"/>
        <end position="284"/>
    </location>
</feature>
<dbReference type="PANTHER" id="PTHR34300">
    <property type="entry name" value="QUEUOSINE PRECURSOR TRANSPORTER-RELATED"/>
    <property type="match status" value="1"/>
</dbReference>
<accession>A0A378KD61</accession>
<gene>
    <name evidence="3" type="ORF">NCTC13316_03428</name>
</gene>
<organism evidence="3 4">
    <name type="scientific">Legionella busanensis</name>
    <dbReference type="NCBI Taxonomy" id="190655"/>
    <lineage>
        <taxon>Bacteria</taxon>
        <taxon>Pseudomonadati</taxon>
        <taxon>Pseudomonadota</taxon>
        <taxon>Gammaproteobacteria</taxon>
        <taxon>Legionellales</taxon>
        <taxon>Legionellaceae</taxon>
        <taxon>Legionella</taxon>
    </lineage>
</organism>
<dbReference type="OrthoDB" id="9805479at2"/>
<feature type="transmembrane region" description="Helical" evidence="2">
    <location>
        <begin position="383"/>
        <end position="401"/>
    </location>
</feature>
<dbReference type="EMBL" id="UGOD01000006">
    <property type="protein sequence ID" value="STX81555.1"/>
    <property type="molecule type" value="Genomic_DNA"/>
</dbReference>
<evidence type="ECO:0000313" key="4">
    <source>
        <dbReference type="Proteomes" id="UP000254794"/>
    </source>
</evidence>
<evidence type="ECO:0000256" key="1">
    <source>
        <dbReference type="NCBIfam" id="TIGR00697"/>
    </source>
</evidence>
<dbReference type="AlphaFoldDB" id="A0A378KD61"/>
<reference evidence="3 4" key="1">
    <citation type="submission" date="2018-06" db="EMBL/GenBank/DDBJ databases">
        <authorList>
            <consortium name="Pathogen Informatics"/>
            <person name="Doyle S."/>
        </authorList>
    </citation>
    <scope>NUCLEOTIDE SEQUENCE [LARGE SCALE GENOMIC DNA]</scope>
    <source>
        <strain evidence="3 4">NCTC13316</strain>
    </source>
</reference>
<proteinExistence type="predicted"/>
<evidence type="ECO:0000256" key="2">
    <source>
        <dbReference type="SAM" id="Phobius"/>
    </source>
</evidence>
<dbReference type="RefSeq" id="WP_115332921.1">
    <property type="nucleotide sequence ID" value="NZ_CAAAHP010000008.1"/>
</dbReference>
<feature type="transmembrane region" description="Helical" evidence="2">
    <location>
        <begin position="200"/>
        <end position="220"/>
    </location>
</feature>
<feature type="transmembrane region" description="Helical" evidence="2">
    <location>
        <begin position="232"/>
        <end position="253"/>
    </location>
</feature>
<protein>
    <recommendedName>
        <fullName evidence="1">Queuosine precursor transporter</fullName>
    </recommendedName>
</protein>
<evidence type="ECO:0000313" key="3">
    <source>
        <dbReference type="EMBL" id="STX81555.1"/>
    </source>
</evidence>
<dbReference type="Pfam" id="PF02592">
    <property type="entry name" value="Vut_1"/>
    <property type="match status" value="1"/>
</dbReference>
<feature type="transmembrane region" description="Helical" evidence="2">
    <location>
        <begin position="341"/>
        <end position="363"/>
    </location>
</feature>
<feature type="transmembrane region" description="Helical" evidence="2">
    <location>
        <begin position="311"/>
        <end position="329"/>
    </location>
</feature>
<keyword evidence="2" id="KW-0812">Transmembrane</keyword>
<dbReference type="InterPro" id="IPR003744">
    <property type="entry name" value="YhhQ"/>
</dbReference>
<dbReference type="Proteomes" id="UP000254794">
    <property type="component" value="Unassembled WGS sequence"/>
</dbReference>
<name>A0A378KD61_9GAMM</name>
<keyword evidence="2" id="KW-0472">Membrane</keyword>
<sequence length="431" mass="49456">MYKLFLKFKLFIQIFLYRFNEAIFVTKNQYRLRLLHCYEDNNQVIGIIQVVIKRVKARFSIRYLACNPKILSDIHPVEVCKITFIASVENYIKFNQIPEYIKNTVVPFSVIKQSPTLKISSQSFDNNETTFTIEDLNSNYKNTLTSCALAQNHTLLYSLGSQEAARVGIAASNDFLNKLEINKEEKDIDINCQNAPNFRYYHILCISYITLILTGISIVRRMFPFQIPFTDVIIPFGGGIIFFPITFCIQDITTEVYGFRAARQMVILSMFSILFYVFYSQLVIHLPTTSGPVYQDNLAFATVFNTQPRQVLALLVSLYLGSIINDFFISKSKVILGGQYLWARILGSTMIGEAVLQIIGGIIGFSDKLDFKTQLLPNMILAYGYKILWCAATIPLIYFITKFLKKKEGIDVFDYNVNYSPLQFKFSSKKS</sequence>